<protein>
    <recommendedName>
        <fullName evidence="2">L-asparaginase N-terminal domain-containing protein</fullName>
    </recommendedName>
</protein>
<dbReference type="PIRSF" id="PIRSF001220">
    <property type="entry name" value="L-ASNase_gatD"/>
    <property type="match status" value="1"/>
</dbReference>
<dbReference type="InterPro" id="IPR027474">
    <property type="entry name" value="L-asparaginase_N"/>
</dbReference>
<keyword evidence="4" id="KW-1185">Reference proteome</keyword>
<dbReference type="InterPro" id="IPR006034">
    <property type="entry name" value="Asparaginase/glutaminase-like"/>
</dbReference>
<sequence>MATPLNPPPWPIPPSRQVTLPAGEPDAEAPSPPAPPGHAALPATMSPVTGIGPVGEWAGDGIEPEVMPRLVVVFDPEGSAPVAGVAPSPPHGVRVERRPAPGPVSTFAGVGDLARAVGEATADGAAGAVIVHPAETLAETAWALELLHEAAARIVLVAASGGPADLTDAITVAAAGPEWPGCVVVANGEIHAARHVTATGVAAPAFASPEAGPLGQVTGGTPRLLRRPPGRFTVRGPFAGRPPRVGLHVVALGDDGGLLRTLAGDCAGLVVAARAGQAALDALVPVLAETAARIPVVLHSPTTPPAGLAVTRLDPLKARVLMHLLLGSGHDRAAVLDAFAALEADAAVPPVPSSAAAAF</sequence>
<dbReference type="SUPFAM" id="SSF53774">
    <property type="entry name" value="Glutaminase/Asparaginase"/>
    <property type="match status" value="1"/>
</dbReference>
<reference evidence="4" key="1">
    <citation type="journal article" date="2019" name="Int. J. Syst. Evol. Microbiol.">
        <title>The Global Catalogue of Microorganisms (GCM) 10K type strain sequencing project: providing services to taxonomists for standard genome sequencing and annotation.</title>
        <authorList>
            <consortium name="The Broad Institute Genomics Platform"/>
            <consortium name="The Broad Institute Genome Sequencing Center for Infectious Disease"/>
            <person name="Wu L."/>
            <person name="Ma J."/>
        </authorList>
    </citation>
    <scope>NUCLEOTIDE SEQUENCE [LARGE SCALE GENOMIC DNA]</scope>
    <source>
        <strain evidence="4">JCM 3146</strain>
    </source>
</reference>
<evidence type="ECO:0000256" key="1">
    <source>
        <dbReference type="SAM" id="MobiDB-lite"/>
    </source>
</evidence>
<evidence type="ECO:0000313" key="4">
    <source>
        <dbReference type="Proteomes" id="UP001501822"/>
    </source>
</evidence>
<evidence type="ECO:0000259" key="2">
    <source>
        <dbReference type="Pfam" id="PF00710"/>
    </source>
</evidence>
<dbReference type="Proteomes" id="UP001501822">
    <property type="component" value="Unassembled WGS sequence"/>
</dbReference>
<organism evidence="3 4">
    <name type="scientific">Actinoallomurus spadix</name>
    <dbReference type="NCBI Taxonomy" id="79912"/>
    <lineage>
        <taxon>Bacteria</taxon>
        <taxon>Bacillati</taxon>
        <taxon>Actinomycetota</taxon>
        <taxon>Actinomycetes</taxon>
        <taxon>Streptosporangiales</taxon>
        <taxon>Thermomonosporaceae</taxon>
        <taxon>Actinoallomurus</taxon>
    </lineage>
</organism>
<feature type="domain" description="L-asparaginase N-terminal" evidence="2">
    <location>
        <begin position="107"/>
        <end position="227"/>
    </location>
</feature>
<dbReference type="EMBL" id="BAAABM010000049">
    <property type="protein sequence ID" value="GAA0357747.1"/>
    <property type="molecule type" value="Genomic_DNA"/>
</dbReference>
<comment type="caution">
    <text evidence="3">The sequence shown here is derived from an EMBL/GenBank/DDBJ whole genome shotgun (WGS) entry which is preliminary data.</text>
</comment>
<dbReference type="SMART" id="SM00870">
    <property type="entry name" value="Asparaginase"/>
    <property type="match status" value="1"/>
</dbReference>
<accession>A0ABP3H0L6</accession>
<dbReference type="PROSITE" id="PS51732">
    <property type="entry name" value="ASN_GLN_ASE_3"/>
    <property type="match status" value="1"/>
</dbReference>
<proteinExistence type="predicted"/>
<name>A0ABP3H0L6_9ACTN</name>
<dbReference type="InterPro" id="IPR036152">
    <property type="entry name" value="Asp/glu_Ase-like_sf"/>
</dbReference>
<gene>
    <name evidence="3" type="ORF">GCM10010151_54240</name>
</gene>
<dbReference type="Pfam" id="PF00710">
    <property type="entry name" value="Asparaginase"/>
    <property type="match status" value="1"/>
</dbReference>
<feature type="compositionally biased region" description="Pro residues" evidence="1">
    <location>
        <begin position="1"/>
        <end position="14"/>
    </location>
</feature>
<dbReference type="InterPro" id="IPR037152">
    <property type="entry name" value="L-asparaginase_N_sf"/>
</dbReference>
<dbReference type="PIRSF" id="PIRSF500176">
    <property type="entry name" value="L_ASNase"/>
    <property type="match status" value="1"/>
</dbReference>
<feature type="region of interest" description="Disordered" evidence="1">
    <location>
        <begin position="1"/>
        <end position="60"/>
    </location>
</feature>
<evidence type="ECO:0000313" key="3">
    <source>
        <dbReference type="EMBL" id="GAA0357747.1"/>
    </source>
</evidence>
<dbReference type="Gene3D" id="3.40.50.1170">
    <property type="entry name" value="L-asparaginase, N-terminal domain"/>
    <property type="match status" value="1"/>
</dbReference>